<evidence type="ECO:0000313" key="2">
    <source>
        <dbReference type="Proteomes" id="UP001589692"/>
    </source>
</evidence>
<keyword evidence="2" id="KW-1185">Reference proteome</keyword>
<dbReference type="Proteomes" id="UP001589692">
    <property type="component" value="Unassembled WGS sequence"/>
</dbReference>
<dbReference type="InterPro" id="IPR012334">
    <property type="entry name" value="Pectin_lyas_fold"/>
</dbReference>
<organism evidence="1 2">
    <name type="scientific">Rhizobium puerariae</name>
    <dbReference type="NCBI Taxonomy" id="1585791"/>
    <lineage>
        <taxon>Bacteria</taxon>
        <taxon>Pseudomonadati</taxon>
        <taxon>Pseudomonadota</taxon>
        <taxon>Alphaproteobacteria</taxon>
        <taxon>Hyphomicrobiales</taxon>
        <taxon>Rhizobiaceae</taxon>
        <taxon>Rhizobium/Agrobacterium group</taxon>
        <taxon>Rhizobium</taxon>
    </lineage>
</organism>
<name>A0ABV6AN24_9HYPH</name>
<protein>
    <recommendedName>
        <fullName evidence="3">Right-handed parallel beta-helix repeat-containing protein</fullName>
    </recommendedName>
</protein>
<dbReference type="EMBL" id="JBHMAA010000032">
    <property type="protein sequence ID" value="MFB9952024.1"/>
    <property type="molecule type" value="Genomic_DNA"/>
</dbReference>
<dbReference type="RefSeq" id="WP_377264841.1">
    <property type="nucleotide sequence ID" value="NZ_JBHMAA010000032.1"/>
</dbReference>
<comment type="caution">
    <text evidence="1">The sequence shown here is derived from an EMBL/GenBank/DDBJ whole genome shotgun (WGS) entry which is preliminary data.</text>
</comment>
<evidence type="ECO:0000313" key="1">
    <source>
        <dbReference type="EMBL" id="MFB9952024.1"/>
    </source>
</evidence>
<proteinExistence type="predicted"/>
<sequence>MPDISEKFWTEQDERNTEQQPNGWPGGMPAYIDSVGRMMMAAVKRWWRRANPYYETSGTGDDYIVDPEVSYPRINEFEVLRLRIDRSNSTGTPTLTFGEWPTAQICKVASSGVIDLVPGDLVEGADHSFWHNGECFILSNPATLSSDIDGNLLHADQNLADVDDVVMARSNLGLGNSAVLDVGTASGTVAAGNDSRIIGAVQKTDFVLPGVSAWSSTNGFKWMKSIALADGANVLTITEAGRYQVYNPTNGFPGSANQSCYLEVEISSSGPDWRRLRMQFVGSSDDNVTWERKSNATTFLTYWKPLYGRAWRTPEDFGCLMDGTTDDSDRFESALRSGTPLLIPGDVRVTRKITASRTANGTLGWLIQGMNRCGRIILDGTAAGIEIDIGSVVLRDTAKVVMRDLNLMSNAAIPSVPAIRLQASETVGSGVTEQTAFLQNVHVKPTSDANYNIYGISLRNMRLSKLIACTVEGRRAGLVTGSRGFDYSGSNTVIPVESSFEHCISYFFETGYEASGAWEGMKWLNNDAIGCKVGYKATSTNVNIGDSLIIQNSQANVGYVGIWIEDCKNARIYDNQIIGNSGWGTDGTAFYGMYIRANQGQGQFTFMRDNNWNGEQIKASVTLCTGIDINGFSSGSLGSFCGPSVFVGLKVGENIGANVRSVQFSGQNQMFTTDALRTTAATAGVNTLTATPAAY</sequence>
<accession>A0ABV6AN24</accession>
<evidence type="ECO:0008006" key="3">
    <source>
        <dbReference type="Google" id="ProtNLM"/>
    </source>
</evidence>
<dbReference type="Gene3D" id="2.160.20.10">
    <property type="entry name" value="Single-stranded right-handed beta-helix, Pectin lyase-like"/>
    <property type="match status" value="1"/>
</dbReference>
<dbReference type="SUPFAM" id="SSF51126">
    <property type="entry name" value="Pectin lyase-like"/>
    <property type="match status" value="1"/>
</dbReference>
<reference evidence="1 2" key="1">
    <citation type="submission" date="2024-09" db="EMBL/GenBank/DDBJ databases">
        <authorList>
            <person name="Sun Q."/>
            <person name="Mori K."/>
        </authorList>
    </citation>
    <scope>NUCLEOTIDE SEQUENCE [LARGE SCALE GENOMIC DNA]</scope>
    <source>
        <strain evidence="1 2">TBRC 4938</strain>
    </source>
</reference>
<gene>
    <name evidence="1" type="ORF">ACFFP0_24510</name>
</gene>
<dbReference type="InterPro" id="IPR011050">
    <property type="entry name" value="Pectin_lyase_fold/virulence"/>
</dbReference>